<evidence type="ECO:0000313" key="18">
    <source>
        <dbReference type="EMBL" id="EJP73824.1"/>
    </source>
</evidence>
<dbReference type="PANTHER" id="PTHR32552:SF68">
    <property type="entry name" value="FERRICHROME OUTER MEMBRANE TRANSPORTER_PHAGE RECEPTOR"/>
    <property type="match status" value="1"/>
</dbReference>
<dbReference type="GO" id="GO:0009279">
    <property type="term" value="C:cell outer membrane"/>
    <property type="evidence" value="ECO:0007669"/>
    <property type="project" value="UniProtKB-SubCell"/>
</dbReference>
<evidence type="ECO:0000259" key="17">
    <source>
        <dbReference type="Pfam" id="PF07715"/>
    </source>
</evidence>
<keyword evidence="7" id="KW-0732">Signal</keyword>
<dbReference type="InterPro" id="IPR039426">
    <property type="entry name" value="TonB-dep_rcpt-like"/>
</dbReference>
<dbReference type="InterPro" id="IPR012910">
    <property type="entry name" value="Plug_dom"/>
</dbReference>
<evidence type="ECO:0000256" key="12">
    <source>
        <dbReference type="ARBA" id="ARBA00023170"/>
    </source>
</evidence>
<organism evidence="18 19">
    <name type="scientific">SAR86 cluster bacterium SAR86B</name>
    <dbReference type="NCBI Taxonomy" id="1123867"/>
    <lineage>
        <taxon>Bacteria</taxon>
        <taxon>Pseudomonadati</taxon>
        <taxon>Pseudomonadota</taxon>
        <taxon>Gammaproteobacteria</taxon>
        <taxon>SAR86 cluster</taxon>
    </lineage>
</organism>
<evidence type="ECO:0000313" key="19">
    <source>
        <dbReference type="Proteomes" id="UP000010116"/>
    </source>
</evidence>
<feature type="domain" description="TonB-dependent receptor plug" evidence="17">
    <location>
        <begin position="60"/>
        <end position="155"/>
    </location>
</feature>
<evidence type="ECO:0000256" key="7">
    <source>
        <dbReference type="ARBA" id="ARBA00022729"/>
    </source>
</evidence>
<evidence type="ECO:0000256" key="11">
    <source>
        <dbReference type="ARBA" id="ARBA00023136"/>
    </source>
</evidence>
<evidence type="ECO:0000256" key="14">
    <source>
        <dbReference type="PROSITE-ProRule" id="PRU01360"/>
    </source>
</evidence>
<sequence length="695" mass="78068">MHYINTLLKYKSLLFILILITGLAFTTKTNAQYEIEEVIVEGKILYSDKVLALKTPVPIINVPQSLSIFTEKNLKNQGLREISDIVRYTPGVNSSQGEGHRDSVVFRGVRSTADFFLDGLRDDVQYYRSFYNIEQVEILRGPNALLFGRGGTGGIINRVTKKAELGSKFGSVDFAFDSFGASDITLDYNINTNSDSAFRFMMHVDSLENHRDHYDGDRLGINPTYTRKLSDKTTIDLSYEYIDHERFIDRGIPTINGRPDRSLKDVVFGGSDVNTTTVEASIFRGNVTHEISDTSKAIFTIQSSDFEKMYRNYYASGYDGTLVTMDGYLDPTERQNLIISSNFVNELQIGNAVHTILVGAEMIDTENENFRYNTFWSTTSDDNEIFNITRPMNFGINSAGVVTTNDFAADLNNQTTSDIEVTSLYIQDQIDLSERWKFMIGGRVDNFDITVVDVKAGSSQSRDDSEFSPRGGIIFKARENMSLYWSYSESFLPRSGEQYKKLDANAARLDPDVFENSEFGLKWDISDALSMTLSKFDSKQVRASYDNETGESAEIRGTEIDGLELEIKGKVHEKLYVAFGYTNLNGKTSSGGEPRELPGHTLSLWAMYDLSDNFGYALGVTQQGESNIKDNNSALVLPGYSRIDFAAFYNLSSDVTVRLNVENLTDKLYFPHSHSTHQASVGEPLNARLSITKKF</sequence>
<accession>J4KT47</accession>
<dbReference type="Gene3D" id="2.40.170.20">
    <property type="entry name" value="TonB-dependent receptor, beta-barrel domain"/>
    <property type="match status" value="1"/>
</dbReference>
<keyword evidence="9" id="KW-0406">Ion transport</keyword>
<comment type="subcellular location">
    <subcellularLocation>
        <location evidence="1 14">Cell outer membrane</location>
        <topology evidence="1 14">Multi-pass membrane protein</topology>
    </subcellularLocation>
</comment>
<dbReference type="InterPro" id="IPR037066">
    <property type="entry name" value="Plug_dom_sf"/>
</dbReference>
<keyword evidence="13 14" id="KW-0998">Cell outer membrane</keyword>
<keyword evidence="4 14" id="KW-1134">Transmembrane beta strand</keyword>
<feature type="domain" description="TonB-dependent receptor-like beta-barrel" evidence="16">
    <location>
        <begin position="227"/>
        <end position="664"/>
    </location>
</feature>
<dbReference type="Pfam" id="PF00593">
    <property type="entry name" value="TonB_dep_Rec_b-barrel"/>
    <property type="match status" value="1"/>
</dbReference>
<keyword evidence="12 18" id="KW-0675">Receptor</keyword>
<dbReference type="Proteomes" id="UP000010116">
    <property type="component" value="Unassembled WGS sequence"/>
</dbReference>
<dbReference type="InterPro" id="IPR010105">
    <property type="entry name" value="TonB_sidphr_rcpt"/>
</dbReference>
<evidence type="ECO:0000256" key="15">
    <source>
        <dbReference type="RuleBase" id="RU003357"/>
    </source>
</evidence>
<dbReference type="GO" id="GO:0015344">
    <property type="term" value="F:siderophore uptake transmembrane transporter activity"/>
    <property type="evidence" value="ECO:0007669"/>
    <property type="project" value="TreeGrafter"/>
</dbReference>
<dbReference type="HOGENOM" id="CLU_008287_9_4_6"/>
<dbReference type="SUPFAM" id="SSF56935">
    <property type="entry name" value="Porins"/>
    <property type="match status" value="1"/>
</dbReference>
<keyword evidence="5" id="KW-0410">Iron transport</keyword>
<dbReference type="GO" id="GO:0038023">
    <property type="term" value="F:signaling receptor activity"/>
    <property type="evidence" value="ECO:0007669"/>
    <property type="project" value="InterPro"/>
</dbReference>
<reference evidence="18 19" key="1">
    <citation type="journal article" date="2012" name="ISME J.">
        <title>Genomic insights to SAR86, an abundant and uncultivated marine bacterial lineage.</title>
        <authorList>
            <person name="Dupont C.L."/>
            <person name="Rusch D.B."/>
            <person name="Yooseph S."/>
            <person name="Lombardo M.J."/>
            <person name="Richter R.A."/>
            <person name="Valas R."/>
            <person name="Novotny M."/>
            <person name="Yee-Greenbaum J."/>
            <person name="Selengut J.D."/>
            <person name="Haft D.H."/>
            <person name="Halpern A.L."/>
            <person name="Lasken R.S."/>
            <person name="Nealson K."/>
            <person name="Friedman R."/>
            <person name="Venter J.C."/>
        </authorList>
    </citation>
    <scope>NUCLEOTIDE SEQUENCE [LARGE SCALE GENOMIC DNA]</scope>
</reference>
<dbReference type="InterPro" id="IPR000531">
    <property type="entry name" value="Beta-barrel_TonB"/>
</dbReference>
<dbReference type="InterPro" id="IPR036942">
    <property type="entry name" value="Beta-barrel_TonB_sf"/>
</dbReference>
<evidence type="ECO:0000256" key="4">
    <source>
        <dbReference type="ARBA" id="ARBA00022452"/>
    </source>
</evidence>
<evidence type="ECO:0000256" key="6">
    <source>
        <dbReference type="ARBA" id="ARBA00022692"/>
    </source>
</evidence>
<evidence type="ECO:0000256" key="13">
    <source>
        <dbReference type="ARBA" id="ARBA00023237"/>
    </source>
</evidence>
<keyword evidence="8" id="KW-0408">Iron</keyword>
<dbReference type="Gene3D" id="2.170.130.10">
    <property type="entry name" value="TonB-dependent receptor, plug domain"/>
    <property type="match status" value="1"/>
</dbReference>
<keyword evidence="11 14" id="KW-0472">Membrane</keyword>
<evidence type="ECO:0000256" key="9">
    <source>
        <dbReference type="ARBA" id="ARBA00023065"/>
    </source>
</evidence>
<proteinExistence type="inferred from homology"/>
<evidence type="ECO:0000256" key="8">
    <source>
        <dbReference type="ARBA" id="ARBA00023004"/>
    </source>
</evidence>
<dbReference type="CDD" id="cd01347">
    <property type="entry name" value="ligand_gated_channel"/>
    <property type="match status" value="1"/>
</dbReference>
<keyword evidence="6 14" id="KW-0812">Transmembrane</keyword>
<keyword evidence="3 14" id="KW-0813">Transport</keyword>
<protein>
    <submittedName>
        <fullName evidence="18">TonB-dependent siderophore receptor</fullName>
    </submittedName>
</protein>
<dbReference type="Pfam" id="PF07715">
    <property type="entry name" value="Plug"/>
    <property type="match status" value="1"/>
</dbReference>
<evidence type="ECO:0000256" key="5">
    <source>
        <dbReference type="ARBA" id="ARBA00022496"/>
    </source>
</evidence>
<name>J4KT47_9GAMM</name>
<gene>
    <name evidence="18" type="ORF">NT02SARS_0609</name>
</gene>
<dbReference type="PANTHER" id="PTHR32552">
    <property type="entry name" value="FERRICHROME IRON RECEPTOR-RELATED"/>
    <property type="match status" value="1"/>
</dbReference>
<comment type="similarity">
    <text evidence="2 14 15">Belongs to the TonB-dependent receptor family.</text>
</comment>
<dbReference type="GO" id="GO:0015891">
    <property type="term" value="P:siderophore transport"/>
    <property type="evidence" value="ECO:0007669"/>
    <property type="project" value="InterPro"/>
</dbReference>
<evidence type="ECO:0000256" key="2">
    <source>
        <dbReference type="ARBA" id="ARBA00009810"/>
    </source>
</evidence>
<evidence type="ECO:0000256" key="3">
    <source>
        <dbReference type="ARBA" id="ARBA00022448"/>
    </source>
</evidence>
<keyword evidence="10 15" id="KW-0798">TonB box</keyword>
<dbReference type="NCBIfam" id="TIGR01783">
    <property type="entry name" value="TonB-siderophor"/>
    <property type="match status" value="1"/>
</dbReference>
<dbReference type="PROSITE" id="PS52016">
    <property type="entry name" value="TONB_DEPENDENT_REC_3"/>
    <property type="match status" value="1"/>
</dbReference>
<dbReference type="EMBL" id="JH611164">
    <property type="protein sequence ID" value="EJP73824.1"/>
    <property type="molecule type" value="Genomic_DNA"/>
</dbReference>
<evidence type="ECO:0000256" key="1">
    <source>
        <dbReference type="ARBA" id="ARBA00004571"/>
    </source>
</evidence>
<dbReference type="AlphaFoldDB" id="J4KT47"/>
<evidence type="ECO:0000259" key="16">
    <source>
        <dbReference type="Pfam" id="PF00593"/>
    </source>
</evidence>
<evidence type="ECO:0000256" key="10">
    <source>
        <dbReference type="ARBA" id="ARBA00023077"/>
    </source>
</evidence>